<evidence type="ECO:0000256" key="1">
    <source>
        <dbReference type="ARBA" id="ARBA00022801"/>
    </source>
</evidence>
<evidence type="ECO:0000256" key="3">
    <source>
        <dbReference type="PIRSR" id="PIRSR005604-1"/>
    </source>
</evidence>
<keyword evidence="9" id="KW-1185">Reference proteome</keyword>
<reference evidence="8" key="1">
    <citation type="submission" date="2023-07" db="EMBL/GenBank/DDBJ databases">
        <title>A chromosome-level genome assembly of Lolium multiflorum.</title>
        <authorList>
            <person name="Chen Y."/>
            <person name="Copetti D."/>
            <person name="Kolliker R."/>
            <person name="Studer B."/>
        </authorList>
    </citation>
    <scope>NUCLEOTIDE SEQUENCE</scope>
    <source>
        <strain evidence="8">02402/16</strain>
        <tissue evidence="8">Leaf</tissue>
    </source>
</reference>
<dbReference type="SUPFAM" id="SSF49899">
    <property type="entry name" value="Concanavalin A-like lectins/glucanases"/>
    <property type="match status" value="1"/>
</dbReference>
<evidence type="ECO:0000313" key="8">
    <source>
        <dbReference type="EMBL" id="KAK1610225.1"/>
    </source>
</evidence>
<organism evidence="8 9">
    <name type="scientific">Lolium multiflorum</name>
    <name type="common">Italian ryegrass</name>
    <name type="synonym">Lolium perenne subsp. multiflorum</name>
    <dbReference type="NCBI Taxonomy" id="4521"/>
    <lineage>
        <taxon>Eukaryota</taxon>
        <taxon>Viridiplantae</taxon>
        <taxon>Streptophyta</taxon>
        <taxon>Embryophyta</taxon>
        <taxon>Tracheophyta</taxon>
        <taxon>Spermatophyta</taxon>
        <taxon>Magnoliopsida</taxon>
        <taxon>Liliopsida</taxon>
        <taxon>Poales</taxon>
        <taxon>Poaceae</taxon>
        <taxon>BOP clade</taxon>
        <taxon>Pooideae</taxon>
        <taxon>Poodae</taxon>
        <taxon>Poeae</taxon>
        <taxon>Poeae Chloroplast Group 2 (Poeae type)</taxon>
        <taxon>Loliodinae</taxon>
        <taxon>Loliinae</taxon>
        <taxon>Lolium</taxon>
    </lineage>
</organism>
<feature type="active site" description="Proton donor" evidence="3">
    <location>
        <position position="108"/>
    </location>
</feature>
<protein>
    <recommendedName>
        <fullName evidence="7">GH16 domain-containing protein</fullName>
    </recommendedName>
</protein>
<dbReference type="GO" id="GO:0042546">
    <property type="term" value="P:cell wall biogenesis"/>
    <property type="evidence" value="ECO:0007669"/>
    <property type="project" value="InterPro"/>
</dbReference>
<evidence type="ECO:0000256" key="4">
    <source>
        <dbReference type="PIRSR" id="PIRSR005604-2"/>
    </source>
</evidence>
<dbReference type="PROSITE" id="PS51762">
    <property type="entry name" value="GH16_2"/>
    <property type="match status" value="1"/>
</dbReference>
<evidence type="ECO:0000313" key="9">
    <source>
        <dbReference type="Proteomes" id="UP001231189"/>
    </source>
</evidence>
<dbReference type="GO" id="GO:0004553">
    <property type="term" value="F:hydrolase activity, hydrolyzing O-glycosyl compounds"/>
    <property type="evidence" value="ECO:0007669"/>
    <property type="project" value="InterPro"/>
</dbReference>
<dbReference type="GO" id="GO:0016762">
    <property type="term" value="F:xyloglucan:xyloglucosyl transferase activity"/>
    <property type="evidence" value="ECO:0007669"/>
    <property type="project" value="InterPro"/>
</dbReference>
<feature type="active site" description="Nucleophile" evidence="3">
    <location>
        <position position="104"/>
    </location>
</feature>
<dbReference type="PIRSF" id="PIRSF005604">
    <property type="entry name" value="XET"/>
    <property type="match status" value="1"/>
</dbReference>
<sequence length="305" mass="33823">MAISSRVLLAAVAFLAVLELGLVSANFKDQCNITWGPHNAEFTEGGEHLKLSLVNKSSGSMVTTLKSFIYGSVSTRIMLVKGNSAGTVTTYYTSSTGNFSLHDEIDFEFLGNSSGDPYTLHTNVFADGVGAREIQFKPWFDPTADYHNYTIFWNPCMIVWYVDSFPIRVFRNYTGLPFPTRKPMFAYSSIWNADDWATQGGAVKADWTQAPFSAEYRDLDLQTCECAAGASDDACADSCASSKYAVEPRCELTDKEKRQMKALQLGYTIYNYCDKARTNVAKDPATADPVPPECDLDDKQDQGQY</sequence>
<feature type="region of interest" description="Disordered" evidence="5">
    <location>
        <begin position="282"/>
        <end position="305"/>
    </location>
</feature>
<keyword evidence="1" id="KW-0378">Hydrolase</keyword>
<dbReference type="InterPro" id="IPR013320">
    <property type="entry name" value="ConA-like_dom_sf"/>
</dbReference>
<feature type="glycosylation site" description="N-linked (GlcNAc...) asparagine" evidence="4">
    <location>
        <position position="112"/>
    </location>
</feature>
<dbReference type="EMBL" id="JAUUTY010000007">
    <property type="protein sequence ID" value="KAK1610225.1"/>
    <property type="molecule type" value="Genomic_DNA"/>
</dbReference>
<keyword evidence="6" id="KW-0732">Signal</keyword>
<dbReference type="InterPro" id="IPR000757">
    <property type="entry name" value="Beta-glucanase-like"/>
</dbReference>
<feature type="chain" id="PRO_5042231128" description="GH16 domain-containing protein" evidence="6">
    <location>
        <begin position="26"/>
        <end position="305"/>
    </location>
</feature>
<dbReference type="PROSITE" id="PS01034">
    <property type="entry name" value="GH16_1"/>
    <property type="match status" value="1"/>
</dbReference>
<dbReference type="Gene3D" id="2.60.120.200">
    <property type="match status" value="1"/>
</dbReference>
<evidence type="ECO:0000256" key="6">
    <source>
        <dbReference type="SAM" id="SignalP"/>
    </source>
</evidence>
<proteinExistence type="predicted"/>
<dbReference type="InterPro" id="IPR044791">
    <property type="entry name" value="Beta-glucanase/XTH"/>
</dbReference>
<comment type="caution">
    <text evidence="8">The sequence shown here is derived from an EMBL/GenBank/DDBJ whole genome shotgun (WGS) entry which is preliminary data.</text>
</comment>
<accession>A0AAD8QXJ6</accession>
<feature type="signal peptide" evidence="6">
    <location>
        <begin position="1"/>
        <end position="25"/>
    </location>
</feature>
<dbReference type="Pfam" id="PF00722">
    <property type="entry name" value="Glyco_hydro_16"/>
    <property type="match status" value="1"/>
</dbReference>
<dbReference type="PANTHER" id="PTHR31062">
    <property type="entry name" value="XYLOGLUCAN ENDOTRANSGLUCOSYLASE/HYDROLASE PROTEIN 8-RELATED"/>
    <property type="match status" value="1"/>
</dbReference>
<evidence type="ECO:0000256" key="2">
    <source>
        <dbReference type="ARBA" id="ARBA00023295"/>
    </source>
</evidence>
<dbReference type="InterPro" id="IPR008263">
    <property type="entry name" value="GH16_AS"/>
</dbReference>
<keyword evidence="2" id="KW-0326">Glycosidase</keyword>
<dbReference type="InterPro" id="IPR016455">
    <property type="entry name" value="XTH"/>
</dbReference>
<evidence type="ECO:0000259" key="7">
    <source>
        <dbReference type="PROSITE" id="PS51762"/>
    </source>
</evidence>
<dbReference type="Proteomes" id="UP001231189">
    <property type="component" value="Unassembled WGS sequence"/>
</dbReference>
<dbReference type="AlphaFoldDB" id="A0AAD8QXJ6"/>
<feature type="domain" description="GH16" evidence="7">
    <location>
        <begin position="1"/>
        <end position="216"/>
    </location>
</feature>
<gene>
    <name evidence="8" type="ORF">QYE76_033898</name>
</gene>
<name>A0AAD8QXJ6_LOLMU</name>
<dbReference type="GO" id="GO:0010411">
    <property type="term" value="P:xyloglucan metabolic process"/>
    <property type="evidence" value="ECO:0007669"/>
    <property type="project" value="InterPro"/>
</dbReference>
<evidence type="ECO:0000256" key="5">
    <source>
        <dbReference type="SAM" id="MobiDB-lite"/>
    </source>
</evidence>